<feature type="transmembrane region" description="Helical" evidence="1">
    <location>
        <begin position="20"/>
        <end position="44"/>
    </location>
</feature>
<organism evidence="2">
    <name type="scientific">Arundo donax</name>
    <name type="common">Giant reed</name>
    <name type="synonym">Donax arundinaceus</name>
    <dbReference type="NCBI Taxonomy" id="35708"/>
    <lineage>
        <taxon>Eukaryota</taxon>
        <taxon>Viridiplantae</taxon>
        <taxon>Streptophyta</taxon>
        <taxon>Embryophyta</taxon>
        <taxon>Tracheophyta</taxon>
        <taxon>Spermatophyta</taxon>
        <taxon>Magnoliopsida</taxon>
        <taxon>Liliopsida</taxon>
        <taxon>Poales</taxon>
        <taxon>Poaceae</taxon>
        <taxon>PACMAD clade</taxon>
        <taxon>Arundinoideae</taxon>
        <taxon>Arundineae</taxon>
        <taxon>Arundo</taxon>
    </lineage>
</organism>
<dbReference type="AlphaFoldDB" id="A0A0A9B414"/>
<reference evidence="2" key="2">
    <citation type="journal article" date="2015" name="Data Brief">
        <title>Shoot transcriptome of the giant reed, Arundo donax.</title>
        <authorList>
            <person name="Barrero R.A."/>
            <person name="Guerrero F.D."/>
            <person name="Moolhuijzen P."/>
            <person name="Goolsby J.A."/>
            <person name="Tidwell J."/>
            <person name="Bellgard S.E."/>
            <person name="Bellgard M.I."/>
        </authorList>
    </citation>
    <scope>NUCLEOTIDE SEQUENCE</scope>
    <source>
        <tissue evidence="2">Shoot tissue taken approximately 20 cm above the soil surface</tissue>
    </source>
</reference>
<name>A0A0A9B414_ARUDO</name>
<protein>
    <submittedName>
        <fullName evidence="2">Uncharacterized protein</fullName>
    </submittedName>
</protein>
<dbReference type="EMBL" id="GBRH01243848">
    <property type="protein sequence ID" value="JAD54047.1"/>
    <property type="molecule type" value="Transcribed_RNA"/>
</dbReference>
<reference evidence="2" key="1">
    <citation type="submission" date="2014-09" db="EMBL/GenBank/DDBJ databases">
        <authorList>
            <person name="Magalhaes I.L.F."/>
            <person name="Oliveira U."/>
            <person name="Santos F.R."/>
            <person name="Vidigal T.H.D.A."/>
            <person name="Brescovit A.D."/>
            <person name="Santos A.J."/>
        </authorList>
    </citation>
    <scope>NUCLEOTIDE SEQUENCE</scope>
    <source>
        <tissue evidence="2">Shoot tissue taken approximately 20 cm above the soil surface</tissue>
    </source>
</reference>
<sequence length="53" mass="5512">MPNLGADLAQRLVRVVLPTTLILCSLFWCSSITATSTAMVVAVASTTSNTATI</sequence>
<keyword evidence="1" id="KW-0472">Membrane</keyword>
<keyword evidence="1" id="KW-1133">Transmembrane helix</keyword>
<evidence type="ECO:0000313" key="2">
    <source>
        <dbReference type="EMBL" id="JAD54047.1"/>
    </source>
</evidence>
<proteinExistence type="predicted"/>
<evidence type="ECO:0000256" key="1">
    <source>
        <dbReference type="SAM" id="Phobius"/>
    </source>
</evidence>
<accession>A0A0A9B414</accession>
<keyword evidence="1" id="KW-0812">Transmembrane</keyword>